<gene>
    <name evidence="1" type="ORF">CFOL_v3_23259</name>
</gene>
<proteinExistence type="predicted"/>
<organism evidence="1 2">
    <name type="scientific">Cephalotus follicularis</name>
    <name type="common">Albany pitcher plant</name>
    <dbReference type="NCBI Taxonomy" id="3775"/>
    <lineage>
        <taxon>Eukaryota</taxon>
        <taxon>Viridiplantae</taxon>
        <taxon>Streptophyta</taxon>
        <taxon>Embryophyta</taxon>
        <taxon>Tracheophyta</taxon>
        <taxon>Spermatophyta</taxon>
        <taxon>Magnoliopsida</taxon>
        <taxon>eudicotyledons</taxon>
        <taxon>Gunneridae</taxon>
        <taxon>Pentapetalae</taxon>
        <taxon>rosids</taxon>
        <taxon>fabids</taxon>
        <taxon>Oxalidales</taxon>
        <taxon>Cephalotaceae</taxon>
        <taxon>Cephalotus</taxon>
    </lineage>
</organism>
<dbReference type="InParanoid" id="A0A1Q3CHS4"/>
<reference evidence="2" key="1">
    <citation type="submission" date="2016-04" db="EMBL/GenBank/DDBJ databases">
        <title>Cephalotus genome sequencing.</title>
        <authorList>
            <person name="Fukushima K."/>
            <person name="Hasebe M."/>
            <person name="Fang X."/>
        </authorList>
    </citation>
    <scope>NUCLEOTIDE SEQUENCE [LARGE SCALE GENOMIC DNA]</scope>
    <source>
        <strain evidence="2">cv. St1</strain>
    </source>
</reference>
<evidence type="ECO:0000313" key="2">
    <source>
        <dbReference type="Proteomes" id="UP000187406"/>
    </source>
</evidence>
<comment type="caution">
    <text evidence="1">The sequence shown here is derived from an EMBL/GenBank/DDBJ whole genome shotgun (WGS) entry which is preliminary data.</text>
</comment>
<dbReference type="AlphaFoldDB" id="A0A1Q3CHS4"/>
<evidence type="ECO:0000313" key="1">
    <source>
        <dbReference type="EMBL" id="GAV79796.1"/>
    </source>
</evidence>
<dbReference type="Proteomes" id="UP000187406">
    <property type="component" value="Unassembled WGS sequence"/>
</dbReference>
<name>A0A1Q3CHS4_CEPFO</name>
<keyword evidence="2" id="KW-1185">Reference proteome</keyword>
<dbReference type="PANTHER" id="PTHR31973:SF187">
    <property type="entry name" value="MUTATOR TRANSPOSASE MUDRA PROTEIN"/>
    <property type="match status" value="1"/>
</dbReference>
<sequence>MIKTLKSSHTFLRLHIVGKISATWITETLDNKLQADLDMKYEFMEEILTSQYGVKAPQWQLYKAKLIAKEKKEETFVKIELYDRNNENIKPIFKKIFVCFHALKMRFLKGCRCKPRFLYKLFVLKILYNIG</sequence>
<accession>A0A1Q3CHS4</accession>
<protein>
    <submittedName>
        <fullName evidence="1">Uncharacterized protein</fullName>
    </submittedName>
</protein>
<dbReference type="PANTHER" id="PTHR31973">
    <property type="entry name" value="POLYPROTEIN, PUTATIVE-RELATED"/>
    <property type="match status" value="1"/>
</dbReference>
<dbReference type="EMBL" id="BDDD01002045">
    <property type="protein sequence ID" value="GAV79796.1"/>
    <property type="molecule type" value="Genomic_DNA"/>
</dbReference>